<dbReference type="GO" id="GO:0003677">
    <property type="term" value="F:DNA binding"/>
    <property type="evidence" value="ECO:0007669"/>
    <property type="project" value="InterPro"/>
</dbReference>
<dbReference type="Gene3D" id="1.10.260.40">
    <property type="entry name" value="lambda repressor-like DNA-binding domains"/>
    <property type="match status" value="1"/>
</dbReference>
<keyword evidence="4" id="KW-1185">Reference proteome</keyword>
<feature type="compositionally biased region" description="Basic and acidic residues" evidence="1">
    <location>
        <begin position="1"/>
        <end position="11"/>
    </location>
</feature>
<accession>A0A0X3TKC7</accession>
<dbReference type="CDD" id="cd00093">
    <property type="entry name" value="HTH_XRE"/>
    <property type="match status" value="1"/>
</dbReference>
<gene>
    <name evidence="3" type="ORF">AVO45_12930</name>
</gene>
<comment type="caution">
    <text evidence="3">The sequence shown here is derived from an EMBL/GenBank/DDBJ whole genome shotgun (WGS) entry which is preliminary data.</text>
</comment>
<feature type="region of interest" description="Disordered" evidence="1">
    <location>
        <begin position="1"/>
        <end position="30"/>
    </location>
</feature>
<dbReference type="OrthoDB" id="461984at2"/>
<organism evidence="3 4">
    <name type="scientific">Ruegeria marisrubri</name>
    <dbReference type="NCBI Taxonomy" id="1685379"/>
    <lineage>
        <taxon>Bacteria</taxon>
        <taxon>Pseudomonadati</taxon>
        <taxon>Pseudomonadota</taxon>
        <taxon>Alphaproteobacteria</taxon>
        <taxon>Rhodobacterales</taxon>
        <taxon>Roseobacteraceae</taxon>
        <taxon>Ruegeria</taxon>
    </lineage>
</organism>
<dbReference type="STRING" id="1685379.AVO45_12930"/>
<proteinExistence type="predicted"/>
<sequence length="90" mass="9982">MIRSDFSKEPADPTEETIDNSSPNNRCTPVEVREKAGLSVSEMAELIGMSESGYRMWEKGMRQPGGPAFKLLALLDAQPRDMVARLQAQI</sequence>
<evidence type="ECO:0000313" key="3">
    <source>
        <dbReference type="EMBL" id="KUJ76213.1"/>
    </source>
</evidence>
<dbReference type="SUPFAM" id="SSF47413">
    <property type="entry name" value="lambda repressor-like DNA-binding domains"/>
    <property type="match status" value="1"/>
</dbReference>
<dbReference type="Proteomes" id="UP000053791">
    <property type="component" value="Unassembled WGS sequence"/>
</dbReference>
<dbReference type="PROSITE" id="PS50943">
    <property type="entry name" value="HTH_CROC1"/>
    <property type="match status" value="1"/>
</dbReference>
<dbReference type="SMART" id="SM00530">
    <property type="entry name" value="HTH_XRE"/>
    <property type="match status" value="1"/>
</dbReference>
<dbReference type="InterPro" id="IPR010982">
    <property type="entry name" value="Lambda_DNA-bd_dom_sf"/>
</dbReference>
<evidence type="ECO:0000256" key="1">
    <source>
        <dbReference type="SAM" id="MobiDB-lite"/>
    </source>
</evidence>
<dbReference type="Pfam" id="PF01381">
    <property type="entry name" value="HTH_3"/>
    <property type="match status" value="1"/>
</dbReference>
<dbReference type="AlphaFoldDB" id="A0A0X3TKC7"/>
<protein>
    <recommendedName>
        <fullName evidence="2">HTH cro/C1-type domain-containing protein</fullName>
    </recommendedName>
</protein>
<dbReference type="InterPro" id="IPR001387">
    <property type="entry name" value="Cro/C1-type_HTH"/>
</dbReference>
<dbReference type="RefSeq" id="WP_068349003.1">
    <property type="nucleotide sequence ID" value="NZ_LQBQ01000036.1"/>
</dbReference>
<evidence type="ECO:0000313" key="4">
    <source>
        <dbReference type="Proteomes" id="UP000053791"/>
    </source>
</evidence>
<reference evidence="3 4" key="1">
    <citation type="submission" date="2015-12" db="EMBL/GenBank/DDBJ databases">
        <authorList>
            <person name="Shamseldin A."/>
            <person name="Moawad H."/>
            <person name="Abd El-Rahim W.M."/>
            <person name="Sadowsky M.J."/>
        </authorList>
    </citation>
    <scope>NUCLEOTIDE SEQUENCE [LARGE SCALE GENOMIC DNA]</scope>
    <source>
        <strain evidence="3 4">ZGT118</strain>
    </source>
</reference>
<feature type="domain" description="HTH cro/C1-type" evidence="2">
    <location>
        <begin position="31"/>
        <end position="82"/>
    </location>
</feature>
<evidence type="ECO:0000259" key="2">
    <source>
        <dbReference type="PROSITE" id="PS50943"/>
    </source>
</evidence>
<dbReference type="EMBL" id="LQBQ01000036">
    <property type="protein sequence ID" value="KUJ76213.1"/>
    <property type="molecule type" value="Genomic_DNA"/>
</dbReference>
<name>A0A0X3TKC7_9RHOB</name>